<dbReference type="EMBL" id="CP003364">
    <property type="protein sequence ID" value="AGA28141.1"/>
    <property type="molecule type" value="Genomic_DNA"/>
</dbReference>
<dbReference type="SUPFAM" id="SSF53335">
    <property type="entry name" value="S-adenosyl-L-methionine-dependent methyltransferases"/>
    <property type="match status" value="1"/>
</dbReference>
<evidence type="ECO:0000313" key="1">
    <source>
        <dbReference type="EMBL" id="AGA28141.1"/>
    </source>
</evidence>
<dbReference type="AlphaFoldDB" id="L0DHI5"/>
<dbReference type="Pfam" id="PF13489">
    <property type="entry name" value="Methyltransf_23"/>
    <property type="match status" value="1"/>
</dbReference>
<name>L0DHI5_SINAD</name>
<evidence type="ECO:0000313" key="2">
    <source>
        <dbReference type="Proteomes" id="UP000010798"/>
    </source>
</evidence>
<protein>
    <submittedName>
        <fullName evidence="1">Methylase involved in ubiquinone/menaquinone biosynthesis</fullName>
    </submittedName>
</protein>
<reference evidence="1 2" key="1">
    <citation type="submission" date="2012-02" db="EMBL/GenBank/DDBJ databases">
        <title>Complete sequence of chromosome of Singulisphaera acidiphila DSM 18658.</title>
        <authorList>
            <consortium name="US DOE Joint Genome Institute (JGI-PGF)"/>
            <person name="Lucas S."/>
            <person name="Copeland A."/>
            <person name="Lapidus A."/>
            <person name="Glavina del Rio T."/>
            <person name="Dalin E."/>
            <person name="Tice H."/>
            <person name="Bruce D."/>
            <person name="Goodwin L."/>
            <person name="Pitluck S."/>
            <person name="Peters L."/>
            <person name="Ovchinnikova G."/>
            <person name="Chertkov O."/>
            <person name="Kyrpides N."/>
            <person name="Mavromatis K."/>
            <person name="Ivanova N."/>
            <person name="Brettin T."/>
            <person name="Detter J.C."/>
            <person name="Han C."/>
            <person name="Larimer F."/>
            <person name="Land M."/>
            <person name="Hauser L."/>
            <person name="Markowitz V."/>
            <person name="Cheng J.-F."/>
            <person name="Hugenholtz P."/>
            <person name="Woyke T."/>
            <person name="Wu D."/>
            <person name="Tindall B."/>
            <person name="Pomrenke H."/>
            <person name="Brambilla E."/>
            <person name="Klenk H.-P."/>
            <person name="Eisen J.A."/>
        </authorList>
    </citation>
    <scope>NUCLEOTIDE SEQUENCE [LARGE SCALE GENOMIC DNA]</scope>
    <source>
        <strain evidence="2">ATCC BAA-1392 / DSM 18658 / VKM B-2454 / MOB10</strain>
    </source>
</reference>
<dbReference type="HOGENOM" id="CLU_113318_0_0_0"/>
<dbReference type="OrthoDB" id="7552502at2"/>
<gene>
    <name evidence="1" type="ordered locus">Sinac_3913</name>
</gene>
<keyword evidence="2" id="KW-1185">Reference proteome</keyword>
<dbReference type="Proteomes" id="UP000010798">
    <property type="component" value="Chromosome"/>
</dbReference>
<keyword evidence="1" id="KW-0808">Transferase</keyword>
<accession>L0DHI5</accession>
<dbReference type="PANTHER" id="PTHR43591">
    <property type="entry name" value="METHYLTRANSFERASE"/>
    <property type="match status" value="1"/>
</dbReference>
<dbReference type="PANTHER" id="PTHR43591:SF24">
    <property type="entry name" value="2-METHOXY-6-POLYPRENYL-1,4-BENZOQUINOL METHYLASE, MITOCHONDRIAL"/>
    <property type="match status" value="1"/>
</dbReference>
<proteinExistence type="predicted"/>
<dbReference type="GO" id="GO:0032259">
    <property type="term" value="P:methylation"/>
    <property type="evidence" value="ECO:0007669"/>
    <property type="project" value="UniProtKB-KW"/>
</dbReference>
<dbReference type="Gene3D" id="3.40.50.150">
    <property type="entry name" value="Vaccinia Virus protein VP39"/>
    <property type="match status" value="1"/>
</dbReference>
<dbReference type="GO" id="GO:0008168">
    <property type="term" value="F:methyltransferase activity"/>
    <property type="evidence" value="ECO:0007669"/>
    <property type="project" value="UniProtKB-KW"/>
</dbReference>
<sequence length="211" mass="23779">MGLIQKVHDGYVHGRRVHVLADHLAELLPSDASVLDVGCGDGLLASLIQQQRPGITLTGIDVLEREKTHIPVRPFDGQRIPLPDDSVDVVMFVDVLHHTEDPMILLREAVRVARRGVLIKDHTRDGLLAGPRLRFMDYVGNAHHGVVLPYNYWPGDRWRSAFQELELAVRVWRDTLRLYPGPADWIFGSSLHFVAQLELSQVTASQHSVRD</sequence>
<dbReference type="KEGG" id="saci:Sinac_3913"/>
<dbReference type="CDD" id="cd02440">
    <property type="entry name" value="AdoMet_MTases"/>
    <property type="match status" value="1"/>
</dbReference>
<organism evidence="1 2">
    <name type="scientific">Singulisphaera acidiphila (strain ATCC BAA-1392 / DSM 18658 / VKM B-2454 / MOB10)</name>
    <dbReference type="NCBI Taxonomy" id="886293"/>
    <lineage>
        <taxon>Bacteria</taxon>
        <taxon>Pseudomonadati</taxon>
        <taxon>Planctomycetota</taxon>
        <taxon>Planctomycetia</taxon>
        <taxon>Isosphaerales</taxon>
        <taxon>Isosphaeraceae</taxon>
        <taxon>Singulisphaera</taxon>
    </lineage>
</organism>
<dbReference type="RefSeq" id="WP_015247273.1">
    <property type="nucleotide sequence ID" value="NC_019892.1"/>
</dbReference>
<dbReference type="InterPro" id="IPR029063">
    <property type="entry name" value="SAM-dependent_MTases_sf"/>
</dbReference>
<dbReference type="eggNOG" id="COG2226">
    <property type="taxonomic scope" value="Bacteria"/>
</dbReference>
<keyword evidence="1" id="KW-0830">Ubiquinone</keyword>
<dbReference type="STRING" id="886293.Sinac_3913"/>
<keyword evidence="1" id="KW-0489">Methyltransferase</keyword>